<evidence type="ECO:0000313" key="3">
    <source>
        <dbReference type="Proteomes" id="UP000001302"/>
    </source>
</evidence>
<keyword evidence="3" id="KW-1185">Reference proteome</keyword>
<proteinExistence type="predicted"/>
<dbReference type="HOGENOM" id="CLU_3010094_0_0_5"/>
<reference evidence="3" key="1">
    <citation type="submission" date="2010-08" db="EMBL/GenBank/DDBJ databases">
        <title>Genome sequence of Parvularcula bermudensis HTCC2503.</title>
        <authorList>
            <person name="Kang D.-M."/>
            <person name="Oh H.-M."/>
            <person name="Cho J.-C."/>
        </authorList>
    </citation>
    <scope>NUCLEOTIDE SEQUENCE [LARGE SCALE GENOMIC DNA]</scope>
    <source>
        <strain evidence="3">ATCC BAA-594 / HTCC2503 / KCTC 12087</strain>
    </source>
</reference>
<dbReference type="EMBL" id="CP002156">
    <property type="protein sequence ID" value="ADM09832.1"/>
    <property type="molecule type" value="Genomic_DNA"/>
</dbReference>
<name>E0TCE2_PARBH</name>
<feature type="region of interest" description="Disordered" evidence="1">
    <location>
        <begin position="1"/>
        <end position="56"/>
    </location>
</feature>
<dbReference type="AlphaFoldDB" id="E0TCE2"/>
<feature type="compositionally biased region" description="Basic and acidic residues" evidence="1">
    <location>
        <begin position="24"/>
        <end position="35"/>
    </location>
</feature>
<sequence length="56" mass="6114">MTPDPTSQDPTAQDHPSPDQSDNEADRPLTPKEQLEEGLEDTFPASDPPSATRPKK</sequence>
<evidence type="ECO:0000313" key="2">
    <source>
        <dbReference type="EMBL" id="ADM09832.1"/>
    </source>
</evidence>
<dbReference type="Proteomes" id="UP000001302">
    <property type="component" value="Chromosome"/>
</dbReference>
<reference evidence="2 3" key="2">
    <citation type="journal article" date="2011" name="J. Bacteriol.">
        <title>Complete genome sequence of strain HTCC2503T of Parvularcula bermudensis, the type species of the order "Parvularculales" in the class Alphaproteobacteria.</title>
        <authorList>
            <person name="Oh H.M."/>
            <person name="Kang I."/>
            <person name="Vergin K.L."/>
            <person name="Kang D."/>
            <person name="Rhee K.H."/>
            <person name="Giovannoni S.J."/>
            <person name="Cho J.C."/>
        </authorList>
    </citation>
    <scope>NUCLEOTIDE SEQUENCE [LARGE SCALE GENOMIC DNA]</scope>
    <source>
        <strain evidence="3">ATCC BAA-594 / HTCC2503 / KCTC 12087</strain>
    </source>
</reference>
<gene>
    <name evidence="2" type="ordered locus">PB2503_08894</name>
</gene>
<evidence type="ECO:0000256" key="1">
    <source>
        <dbReference type="SAM" id="MobiDB-lite"/>
    </source>
</evidence>
<dbReference type="RefSeq" id="WP_013300806.1">
    <property type="nucleotide sequence ID" value="NC_014414.1"/>
</dbReference>
<dbReference type="KEGG" id="pbr:PB2503_08894"/>
<protein>
    <submittedName>
        <fullName evidence="2">Uncharacterized protein</fullName>
    </submittedName>
</protein>
<feature type="compositionally biased region" description="Polar residues" evidence="1">
    <location>
        <begin position="1"/>
        <end position="11"/>
    </location>
</feature>
<accession>E0TCE2</accession>
<organism evidence="2 3">
    <name type="scientific">Parvularcula bermudensis (strain ATCC BAA-594 / HTCC2503 / KCTC 12087)</name>
    <dbReference type="NCBI Taxonomy" id="314260"/>
    <lineage>
        <taxon>Bacteria</taxon>
        <taxon>Pseudomonadati</taxon>
        <taxon>Pseudomonadota</taxon>
        <taxon>Alphaproteobacteria</taxon>
        <taxon>Parvularculales</taxon>
        <taxon>Parvularculaceae</taxon>
        <taxon>Parvularcula</taxon>
    </lineage>
</organism>